<dbReference type="EMBL" id="JAWDGP010004208">
    <property type="protein sequence ID" value="KAK3766593.1"/>
    <property type="molecule type" value="Genomic_DNA"/>
</dbReference>
<evidence type="ECO:0000313" key="1">
    <source>
        <dbReference type="EMBL" id="KAK3766593.1"/>
    </source>
</evidence>
<accession>A0AAE0ZC58</accession>
<proteinExistence type="predicted"/>
<protein>
    <submittedName>
        <fullName evidence="1">Uncharacterized protein</fullName>
    </submittedName>
</protein>
<organism evidence="1 2">
    <name type="scientific">Elysia crispata</name>
    <name type="common">lettuce slug</name>
    <dbReference type="NCBI Taxonomy" id="231223"/>
    <lineage>
        <taxon>Eukaryota</taxon>
        <taxon>Metazoa</taxon>
        <taxon>Spiralia</taxon>
        <taxon>Lophotrochozoa</taxon>
        <taxon>Mollusca</taxon>
        <taxon>Gastropoda</taxon>
        <taxon>Heterobranchia</taxon>
        <taxon>Euthyneura</taxon>
        <taxon>Panpulmonata</taxon>
        <taxon>Sacoglossa</taxon>
        <taxon>Placobranchoidea</taxon>
        <taxon>Plakobranchidae</taxon>
        <taxon>Elysia</taxon>
    </lineage>
</organism>
<gene>
    <name evidence="1" type="ORF">RRG08_042373</name>
</gene>
<sequence>MIMKEHQGSVMARWLRCHQLGECRGQVSGRFPCLSFSAYSPVSLLSFFCYSLYENYRKLEDVLALLNAQKPKYFQNRKVLFSMLIGQSCLDHCDGTIRAQQITQCNCD</sequence>
<dbReference type="AlphaFoldDB" id="A0AAE0ZC58"/>
<evidence type="ECO:0000313" key="2">
    <source>
        <dbReference type="Proteomes" id="UP001283361"/>
    </source>
</evidence>
<reference evidence="1" key="1">
    <citation type="journal article" date="2023" name="G3 (Bethesda)">
        <title>A reference genome for the long-term kleptoplast-retaining sea slug Elysia crispata morphotype clarki.</title>
        <authorList>
            <person name="Eastman K.E."/>
            <person name="Pendleton A.L."/>
            <person name="Shaikh M.A."/>
            <person name="Suttiyut T."/>
            <person name="Ogas R."/>
            <person name="Tomko P."/>
            <person name="Gavelis G."/>
            <person name="Widhalm J.R."/>
            <person name="Wisecaver J.H."/>
        </authorList>
    </citation>
    <scope>NUCLEOTIDE SEQUENCE</scope>
    <source>
        <strain evidence="1">ECLA1</strain>
    </source>
</reference>
<comment type="caution">
    <text evidence="1">The sequence shown here is derived from an EMBL/GenBank/DDBJ whole genome shotgun (WGS) entry which is preliminary data.</text>
</comment>
<dbReference type="Proteomes" id="UP001283361">
    <property type="component" value="Unassembled WGS sequence"/>
</dbReference>
<name>A0AAE0ZC58_9GAST</name>
<keyword evidence="2" id="KW-1185">Reference proteome</keyword>